<accession>E1WSK4</accession>
<dbReference type="EMBL" id="FQ312004">
    <property type="protein sequence ID" value="CBW21938.1"/>
    <property type="molecule type" value="Genomic_DNA"/>
</dbReference>
<protein>
    <submittedName>
        <fullName evidence="1">Uncharacterized protein</fullName>
    </submittedName>
</protein>
<dbReference type="HOGENOM" id="CLU_3196064_0_0_10"/>
<dbReference type="AlphaFoldDB" id="E1WSK4"/>
<gene>
    <name evidence="1" type="ordered locus">BF638R_1399</name>
</gene>
<reference evidence="1 2" key="1">
    <citation type="journal article" date="2010" name="Microbiology">
        <title>Twenty-eight divergent polysaccharide loci specifying within- and amongst-strain capsule diversity in three strains of Bacteroides fragilis.</title>
        <authorList>
            <person name="Patrick S."/>
            <person name="Blakely G.W."/>
            <person name="Houston S."/>
            <person name="Moore J."/>
            <person name="Abratt V.R."/>
            <person name="Bertalan M."/>
            <person name="Cerdeno-Tarraga A.M."/>
            <person name="Quail M.A."/>
            <person name="Corton N."/>
            <person name="Corton C."/>
            <person name="Bignell A."/>
            <person name="Barron A."/>
            <person name="Clark L."/>
            <person name="Bentley S.D."/>
            <person name="Parkhill J."/>
        </authorList>
    </citation>
    <scope>NUCLEOTIDE SEQUENCE [LARGE SCALE GENOMIC DNA]</scope>
    <source>
        <strain evidence="1 2">638R</strain>
    </source>
</reference>
<evidence type="ECO:0000313" key="2">
    <source>
        <dbReference type="Proteomes" id="UP000008560"/>
    </source>
</evidence>
<proteinExistence type="predicted"/>
<organism evidence="1 2">
    <name type="scientific">Bacteroides fragilis (strain 638R)</name>
    <dbReference type="NCBI Taxonomy" id="862962"/>
    <lineage>
        <taxon>Bacteria</taxon>
        <taxon>Pseudomonadati</taxon>
        <taxon>Bacteroidota</taxon>
        <taxon>Bacteroidia</taxon>
        <taxon>Bacteroidales</taxon>
        <taxon>Bacteroidaceae</taxon>
        <taxon>Bacteroides</taxon>
    </lineage>
</organism>
<dbReference type="Proteomes" id="UP000008560">
    <property type="component" value="Chromosome"/>
</dbReference>
<name>E1WSK4_BACF6</name>
<dbReference type="KEGG" id="bfg:BF638R_1399"/>
<sequence length="45" mass="5057">MGIYHDKPGGVSDLYFLHAQGMASIRNIGDMTECSFLAEEVIYYL</sequence>
<evidence type="ECO:0000313" key="1">
    <source>
        <dbReference type="EMBL" id="CBW21938.1"/>
    </source>
</evidence>